<organism evidence="1 2">
    <name type="scientific">Bonamia ostreae</name>
    <dbReference type="NCBI Taxonomy" id="126728"/>
    <lineage>
        <taxon>Eukaryota</taxon>
        <taxon>Sar</taxon>
        <taxon>Rhizaria</taxon>
        <taxon>Endomyxa</taxon>
        <taxon>Ascetosporea</taxon>
        <taxon>Haplosporida</taxon>
        <taxon>Bonamia</taxon>
    </lineage>
</organism>
<reference evidence="1 2" key="1">
    <citation type="journal article" date="2024" name="BMC Biol.">
        <title>Comparative genomics of Ascetosporea gives new insight into the evolutionary basis for animal parasitism in Rhizaria.</title>
        <authorList>
            <person name="Hiltunen Thoren M."/>
            <person name="Onut-Brannstrom I."/>
            <person name="Alfjorden A."/>
            <person name="Peckova H."/>
            <person name="Swords F."/>
            <person name="Hooper C."/>
            <person name="Holzer A.S."/>
            <person name="Bass D."/>
            <person name="Burki F."/>
        </authorList>
    </citation>
    <scope>NUCLEOTIDE SEQUENCE [LARGE SCALE GENOMIC DNA]</scope>
    <source>
        <strain evidence="1">20-A016</strain>
    </source>
</reference>
<comment type="caution">
    <text evidence="1">The sequence shown here is derived from an EMBL/GenBank/DDBJ whole genome shotgun (WGS) entry which is preliminary data.</text>
</comment>
<name>A0ABV2AF81_9EUKA</name>
<sequence>MVHITNSSNPKLNTDNLYNSNNIYRQKQLNSNNTNAITNRNLANLEYGFEKQGKMRAIVIKNISAPLQIKIHCDTLRFTSSCEKSGAMKFYFQPDWNKHKVFVTDRGLIVKTISLDPCVPKATFVKNRKRKILIENLKNPESIKLASTNKMNWSLQPCQEKDTFILSLYPHGNKHSVKIFVADSENNITLIKNGSFKFEPLKPGQKMDNFQKNWSDQRQSYYPPPYFDRYAFGYYPQNYHSLYRPNDEFYCPRY</sequence>
<dbReference type="Proteomes" id="UP001439008">
    <property type="component" value="Unassembled WGS sequence"/>
</dbReference>
<evidence type="ECO:0000313" key="1">
    <source>
        <dbReference type="EMBL" id="MES1918114.1"/>
    </source>
</evidence>
<gene>
    <name evidence="1" type="ORF">MHBO_000131</name>
</gene>
<accession>A0ABV2AF81</accession>
<keyword evidence="2" id="KW-1185">Reference proteome</keyword>
<proteinExistence type="predicted"/>
<dbReference type="EMBL" id="JBDODL010000016">
    <property type="protein sequence ID" value="MES1918114.1"/>
    <property type="molecule type" value="Genomic_DNA"/>
</dbReference>
<evidence type="ECO:0000313" key="2">
    <source>
        <dbReference type="Proteomes" id="UP001439008"/>
    </source>
</evidence>
<protein>
    <submittedName>
        <fullName evidence="1">Uncharacterized protein</fullName>
    </submittedName>
</protein>